<comment type="caution">
    <text evidence="1">The sequence shown here is derived from an EMBL/GenBank/DDBJ whole genome shotgun (WGS) entry which is preliminary data.</text>
</comment>
<dbReference type="Proteomes" id="UP000315730">
    <property type="component" value="Unassembled WGS sequence"/>
</dbReference>
<dbReference type="EMBL" id="BJNW01000031">
    <property type="protein sequence ID" value="GED00312.1"/>
    <property type="molecule type" value="Genomic_DNA"/>
</dbReference>
<evidence type="ECO:0000313" key="1">
    <source>
        <dbReference type="EMBL" id="GED00312.1"/>
    </source>
</evidence>
<dbReference type="AlphaFoldDB" id="A0A4Y4D532"/>
<reference evidence="1 2" key="1">
    <citation type="submission" date="2019-06" db="EMBL/GenBank/DDBJ databases">
        <title>Whole genome shotgun sequence of Kocuria varians NBRC 15358.</title>
        <authorList>
            <person name="Hosoyama A."/>
            <person name="Uohara A."/>
            <person name="Ohji S."/>
            <person name="Ichikawa N."/>
        </authorList>
    </citation>
    <scope>NUCLEOTIDE SEQUENCE [LARGE SCALE GENOMIC DNA]</scope>
    <source>
        <strain evidence="1 2">NBRC 15358</strain>
    </source>
</reference>
<keyword evidence="2" id="KW-1185">Reference proteome</keyword>
<protein>
    <recommendedName>
        <fullName evidence="3">Bacterial mobilisation domain-containing protein</fullName>
    </recommendedName>
</protein>
<organism evidence="1 2">
    <name type="scientific">Kocuria varians</name>
    <name type="common">Micrococcus varians</name>
    <dbReference type="NCBI Taxonomy" id="1272"/>
    <lineage>
        <taxon>Bacteria</taxon>
        <taxon>Bacillati</taxon>
        <taxon>Actinomycetota</taxon>
        <taxon>Actinomycetes</taxon>
        <taxon>Micrococcales</taxon>
        <taxon>Micrococcaceae</taxon>
        <taxon>Kocuria</taxon>
    </lineage>
</organism>
<evidence type="ECO:0000313" key="2">
    <source>
        <dbReference type="Proteomes" id="UP000315730"/>
    </source>
</evidence>
<gene>
    <name evidence="1" type="ORF">KVA01_24660</name>
</gene>
<proteinExistence type="predicted"/>
<sequence>MAVEPRTRRVSMSLTEAEHRAWAEAAGGQRLSVWARERVQEQLDAESPRMGEVQELARIRADLARVGSNLNQLMRAVNQGQVVPTPQLYEAVDALASQLGVVRRQLP</sequence>
<evidence type="ECO:0008006" key="3">
    <source>
        <dbReference type="Google" id="ProtNLM"/>
    </source>
</evidence>
<accession>A0A4Y4D532</accession>
<name>A0A4Y4D532_KOCVA</name>